<name>A0A5B7JV89_PORTR</name>
<dbReference type="EMBL" id="VSRR010115261">
    <property type="protein sequence ID" value="MPC98709.1"/>
    <property type="molecule type" value="Genomic_DNA"/>
</dbReference>
<reference evidence="2 3" key="1">
    <citation type="submission" date="2019-05" db="EMBL/GenBank/DDBJ databases">
        <title>Another draft genome of Portunus trituberculatus and its Hox gene families provides insights of decapod evolution.</title>
        <authorList>
            <person name="Jeong J.-H."/>
            <person name="Song I."/>
            <person name="Kim S."/>
            <person name="Choi T."/>
            <person name="Kim D."/>
            <person name="Ryu S."/>
            <person name="Kim W."/>
        </authorList>
    </citation>
    <scope>NUCLEOTIDE SEQUENCE [LARGE SCALE GENOMIC DNA]</scope>
    <source>
        <tissue evidence="2">Muscle</tissue>
    </source>
</reference>
<dbReference type="Proteomes" id="UP000324222">
    <property type="component" value="Unassembled WGS sequence"/>
</dbReference>
<proteinExistence type="predicted"/>
<feature type="compositionally biased region" description="Basic residues" evidence="1">
    <location>
        <begin position="146"/>
        <end position="156"/>
    </location>
</feature>
<dbReference type="OrthoDB" id="7701249at2759"/>
<evidence type="ECO:0000313" key="3">
    <source>
        <dbReference type="Proteomes" id="UP000324222"/>
    </source>
</evidence>
<feature type="region of interest" description="Disordered" evidence="1">
    <location>
        <begin position="129"/>
        <end position="156"/>
    </location>
</feature>
<evidence type="ECO:0000313" key="2">
    <source>
        <dbReference type="EMBL" id="MPC98709.1"/>
    </source>
</evidence>
<comment type="caution">
    <text evidence="2">The sequence shown here is derived from an EMBL/GenBank/DDBJ whole genome shotgun (WGS) entry which is preliminary data.</text>
</comment>
<feature type="region of interest" description="Disordered" evidence="1">
    <location>
        <begin position="81"/>
        <end position="104"/>
    </location>
</feature>
<keyword evidence="3" id="KW-1185">Reference proteome</keyword>
<sequence length="156" mass="17605">MKDVGKDIVMAATILTKSLMVLDNFAQNGHPQVAQEVGLLNGALGLLGNAHHKNNLTRRFIIKREINQKYAAKHIEESEKLKTKFTNKKQLPSTSRFGGWRSRGSQGNSAFKGFTSRFHPYGQHMYGYKGEQRQSSFRLSSDAKNSRGRGRPMPRQ</sequence>
<evidence type="ECO:0000256" key="1">
    <source>
        <dbReference type="SAM" id="MobiDB-lite"/>
    </source>
</evidence>
<protein>
    <submittedName>
        <fullName evidence="2">Uncharacterized protein</fullName>
    </submittedName>
</protein>
<accession>A0A5B7JV89</accession>
<dbReference type="AlphaFoldDB" id="A0A5B7JV89"/>
<gene>
    <name evidence="2" type="ORF">E2C01_094090</name>
</gene>
<organism evidence="2 3">
    <name type="scientific">Portunus trituberculatus</name>
    <name type="common">Swimming crab</name>
    <name type="synonym">Neptunus trituberculatus</name>
    <dbReference type="NCBI Taxonomy" id="210409"/>
    <lineage>
        <taxon>Eukaryota</taxon>
        <taxon>Metazoa</taxon>
        <taxon>Ecdysozoa</taxon>
        <taxon>Arthropoda</taxon>
        <taxon>Crustacea</taxon>
        <taxon>Multicrustacea</taxon>
        <taxon>Malacostraca</taxon>
        <taxon>Eumalacostraca</taxon>
        <taxon>Eucarida</taxon>
        <taxon>Decapoda</taxon>
        <taxon>Pleocyemata</taxon>
        <taxon>Brachyura</taxon>
        <taxon>Eubrachyura</taxon>
        <taxon>Portunoidea</taxon>
        <taxon>Portunidae</taxon>
        <taxon>Portuninae</taxon>
        <taxon>Portunus</taxon>
    </lineage>
</organism>
<feature type="compositionally biased region" description="Polar residues" evidence="1">
    <location>
        <begin position="133"/>
        <end position="143"/>
    </location>
</feature>